<dbReference type="SUPFAM" id="SSF56935">
    <property type="entry name" value="Porins"/>
    <property type="match status" value="1"/>
</dbReference>
<evidence type="ECO:0000256" key="7">
    <source>
        <dbReference type="RuleBase" id="RU364005"/>
    </source>
</evidence>
<reference evidence="9 10" key="1">
    <citation type="journal article" date="2020" name="Microorganisms">
        <title>Osmotic Adaptation and Compatible Solute Biosynthesis of Phototrophic Bacteria as Revealed from Genome Analyses.</title>
        <authorList>
            <person name="Imhoff J.F."/>
            <person name="Rahn T."/>
            <person name="Kunzel S."/>
            <person name="Keller A."/>
            <person name="Neulinger S.C."/>
        </authorList>
    </citation>
    <scope>NUCLEOTIDE SEQUENCE [LARGE SCALE GENOMIC DNA]</scope>
    <source>
        <strain evidence="9 10">DSM 9895</strain>
    </source>
</reference>
<accession>A0ABS1DLW0</accession>
<evidence type="ECO:0000256" key="6">
    <source>
        <dbReference type="ARBA" id="ARBA00023237"/>
    </source>
</evidence>
<evidence type="ECO:0000256" key="3">
    <source>
        <dbReference type="ARBA" id="ARBA00022452"/>
    </source>
</evidence>
<comment type="domain">
    <text evidence="7">Consists of 16-stranded beta-barrel sheets, with large surface-exposed loops, that form a transmembrane pore at the center of each barrel. The pore is partially ocluded by a peptide loop that folds into the pore lumen.</text>
</comment>
<dbReference type="Pfam" id="PF02530">
    <property type="entry name" value="Porin_2"/>
    <property type="match status" value="1"/>
</dbReference>
<evidence type="ECO:0000256" key="5">
    <source>
        <dbReference type="ARBA" id="ARBA00023136"/>
    </source>
</evidence>
<name>A0ABS1DLW0_9PROT</name>
<organism evidence="9 10">
    <name type="scientific">Rhodovibrio sodomensis</name>
    <dbReference type="NCBI Taxonomy" id="1088"/>
    <lineage>
        <taxon>Bacteria</taxon>
        <taxon>Pseudomonadati</taxon>
        <taxon>Pseudomonadota</taxon>
        <taxon>Alphaproteobacteria</taxon>
        <taxon>Rhodospirillales</taxon>
        <taxon>Rhodovibrionaceae</taxon>
        <taxon>Rhodovibrio</taxon>
    </lineage>
</organism>
<keyword evidence="7" id="KW-0406">Ion transport</keyword>
<evidence type="ECO:0000256" key="1">
    <source>
        <dbReference type="ARBA" id="ARBA00009521"/>
    </source>
</evidence>
<keyword evidence="8" id="KW-0175">Coiled coil</keyword>
<keyword evidence="2 7" id="KW-0813">Transport</keyword>
<keyword evidence="7" id="KW-0732">Signal</keyword>
<dbReference type="InterPro" id="IPR003684">
    <property type="entry name" value="Porin_alphabac"/>
</dbReference>
<evidence type="ECO:0000256" key="2">
    <source>
        <dbReference type="ARBA" id="ARBA00022448"/>
    </source>
</evidence>
<comment type="function">
    <text evidence="7">Forms passive diffusion pores that allow small molecular weight hydrophilic materials across the outer membrane.</text>
</comment>
<comment type="subcellular location">
    <subcellularLocation>
        <location evidence="7">Cell outer membrane</location>
        <topology evidence="7">Multi-pass membrane protein</topology>
    </subcellularLocation>
</comment>
<evidence type="ECO:0000313" key="10">
    <source>
        <dbReference type="Proteomes" id="UP001296873"/>
    </source>
</evidence>
<feature type="signal peptide" evidence="7">
    <location>
        <begin position="1"/>
        <end position="26"/>
    </location>
</feature>
<proteinExistence type="inferred from homology"/>
<keyword evidence="5 7" id="KW-0472">Membrane</keyword>
<dbReference type="Proteomes" id="UP001296873">
    <property type="component" value="Unassembled WGS sequence"/>
</dbReference>
<keyword evidence="3 7" id="KW-1134">Transmembrane beta strand</keyword>
<sequence length="441" mass="48310">MGFRTGAAVAVLTAIGLGLPSAAAVADDTEEIRDLRQQMNEMRQRLHELETEQAETKQEVEETRDNAVLSKGSEPGRFRLPGTDTEVEIGGYIKADFIFDTNESVGDLFVTELLTTGAADDEQRFRAHARQSRLRFKTFTPTDLGEVTTHLEGDFFGNGGNEVFSNSHSFRLRHATATVGGLRIGQYWTNFMPIESYPATVDFQGPAGIPFIRQAQLRYTHDLSERWTLSGSVENSEFSGRDAIGAFSESTERKNDDFGINAGLDQAPDITAATTYSDDWGLVKLSGVGRYLGSPNDQGDDAFGWGVNLSGNTEPWTDGILRGSLTYGDGVGRYILNGSGQDGFVDANGDVQTIEAYGATLQVGHNLTNDVQVLLAYGRYEAMDTFRPGDLDNTNSVHATLFWNPIDFVTFGTEVIWGNREDANGDSDDNVRLQQSVQVSF</sequence>
<feature type="coiled-coil region" evidence="8">
    <location>
        <begin position="25"/>
        <end position="66"/>
    </location>
</feature>
<feature type="chain" id="PRO_5044985112" description="Porin" evidence="7">
    <location>
        <begin position="27"/>
        <end position="441"/>
    </location>
</feature>
<keyword evidence="6 7" id="KW-0998">Cell outer membrane</keyword>
<keyword evidence="10" id="KW-1185">Reference proteome</keyword>
<comment type="caution">
    <text evidence="9">The sequence shown here is derived from an EMBL/GenBank/DDBJ whole genome shotgun (WGS) entry which is preliminary data.</text>
</comment>
<evidence type="ECO:0000256" key="8">
    <source>
        <dbReference type="SAM" id="Coils"/>
    </source>
</evidence>
<comment type="similarity">
    <text evidence="1 7">Belongs to the alphaproteobacteria porin family.</text>
</comment>
<evidence type="ECO:0000256" key="4">
    <source>
        <dbReference type="ARBA" id="ARBA00023114"/>
    </source>
</evidence>
<keyword evidence="4 7" id="KW-0626">Porin</keyword>
<keyword evidence="7" id="KW-0812">Transmembrane</keyword>
<dbReference type="EMBL" id="NRRL01000206">
    <property type="protein sequence ID" value="MBK1671515.1"/>
    <property type="molecule type" value="Genomic_DNA"/>
</dbReference>
<protein>
    <recommendedName>
        <fullName evidence="7">Porin</fullName>
    </recommendedName>
</protein>
<gene>
    <name evidence="9" type="ORF">CKO28_26305</name>
</gene>
<evidence type="ECO:0000313" key="9">
    <source>
        <dbReference type="EMBL" id="MBK1671515.1"/>
    </source>
</evidence>